<sequence>MGPKPKGKAPAVKDFLTDPNFTGQIEDALTHTKFIQDQLKITQQNVTNFRHLKNQKGFNMKEKIDLLSHSIQNDLREKLKDLEETTKTVRNTFGIADPTAFDTVELNKLDVEMCSIKPLL</sequence>
<name>A0A3Q0JCG9_DIACI</name>
<organism evidence="1 2">
    <name type="scientific">Diaphorina citri</name>
    <name type="common">Asian citrus psyllid</name>
    <dbReference type="NCBI Taxonomy" id="121845"/>
    <lineage>
        <taxon>Eukaryota</taxon>
        <taxon>Metazoa</taxon>
        <taxon>Ecdysozoa</taxon>
        <taxon>Arthropoda</taxon>
        <taxon>Hexapoda</taxon>
        <taxon>Insecta</taxon>
        <taxon>Pterygota</taxon>
        <taxon>Neoptera</taxon>
        <taxon>Paraneoptera</taxon>
        <taxon>Hemiptera</taxon>
        <taxon>Sternorrhyncha</taxon>
        <taxon>Psylloidea</taxon>
        <taxon>Psyllidae</taxon>
        <taxon>Diaphorininae</taxon>
        <taxon>Diaphorina</taxon>
    </lineage>
</organism>
<keyword evidence="1" id="KW-1185">Reference proteome</keyword>
<evidence type="ECO:0000313" key="2">
    <source>
        <dbReference type="RefSeq" id="XP_026686136.1"/>
    </source>
</evidence>
<dbReference type="AlphaFoldDB" id="A0A3Q0JCG9"/>
<protein>
    <submittedName>
        <fullName evidence="2">Uncharacterized protein LOC103518577 isoform X2</fullName>
    </submittedName>
</protein>
<dbReference type="GeneID" id="103518577"/>
<proteinExistence type="predicted"/>
<evidence type="ECO:0000313" key="1">
    <source>
        <dbReference type="Proteomes" id="UP000079169"/>
    </source>
</evidence>
<dbReference type="Proteomes" id="UP000079169">
    <property type="component" value="Unplaced"/>
</dbReference>
<gene>
    <name evidence="2" type="primary">LOC103518577</name>
</gene>
<reference evidence="2" key="1">
    <citation type="submission" date="2025-08" db="UniProtKB">
        <authorList>
            <consortium name="RefSeq"/>
        </authorList>
    </citation>
    <scope>IDENTIFICATION</scope>
</reference>
<dbReference type="PaxDb" id="121845-A0A3Q0JCG9"/>
<dbReference type="RefSeq" id="XP_026686136.1">
    <property type="nucleotide sequence ID" value="XM_026830335.1"/>
</dbReference>
<accession>A0A3Q0JCG9</accession>